<accession>A0A094QNL1</accession>
<dbReference type="AlphaFoldDB" id="A0A094QNL1"/>
<dbReference type="Pfam" id="PF07883">
    <property type="entry name" value="Cupin_2"/>
    <property type="match status" value="1"/>
</dbReference>
<name>A0A094QNL1_9ZZZZ</name>
<feature type="domain" description="Cupin type-2" evidence="1">
    <location>
        <begin position="42"/>
        <end position="104"/>
    </location>
</feature>
<organism evidence="2">
    <name type="scientific">freshwater metagenome</name>
    <dbReference type="NCBI Taxonomy" id="449393"/>
    <lineage>
        <taxon>unclassified sequences</taxon>
        <taxon>metagenomes</taxon>
        <taxon>ecological metagenomes</taxon>
    </lineage>
</organism>
<proteinExistence type="predicted"/>
<gene>
    <name evidence="2" type="ORF">GM51_13200</name>
</gene>
<dbReference type="InterPro" id="IPR014710">
    <property type="entry name" value="RmlC-like_jellyroll"/>
</dbReference>
<evidence type="ECO:0000259" key="1">
    <source>
        <dbReference type="Pfam" id="PF07883"/>
    </source>
</evidence>
<dbReference type="InterPro" id="IPR013096">
    <property type="entry name" value="Cupin_2"/>
</dbReference>
<dbReference type="Gene3D" id="2.60.120.10">
    <property type="entry name" value="Jelly Rolls"/>
    <property type="match status" value="1"/>
</dbReference>
<dbReference type="EMBL" id="JNSL01000092">
    <property type="protein sequence ID" value="KGA16161.1"/>
    <property type="molecule type" value="Genomic_DNA"/>
</dbReference>
<dbReference type="SUPFAM" id="SSF51182">
    <property type="entry name" value="RmlC-like cupins"/>
    <property type="match status" value="1"/>
</dbReference>
<comment type="caution">
    <text evidence="2">The sequence shown here is derived from an EMBL/GenBank/DDBJ whole genome shotgun (WGS) entry which is preliminary data.</text>
</comment>
<sequence length="128" mass="13588">MQPYALAASDGKSVEYGIPFLIKLGECTHGRGLAIVQFTARSGEEPLAHVHPTEDEVFYVISGRLTFVCGGAEYAVTAGGMMVLPAGIAHTHQLAAGEVAQVLALTYPVQSIPHGWSGFVADMEHAHR</sequence>
<dbReference type="InterPro" id="IPR011051">
    <property type="entry name" value="RmlC_Cupin_sf"/>
</dbReference>
<dbReference type="InterPro" id="IPR053146">
    <property type="entry name" value="QDO-like"/>
</dbReference>
<dbReference type="PANTHER" id="PTHR36440">
    <property type="entry name" value="PUTATIVE (AFU_ORTHOLOGUE AFUA_8G07350)-RELATED"/>
    <property type="match status" value="1"/>
</dbReference>
<dbReference type="PANTHER" id="PTHR36440:SF1">
    <property type="entry name" value="PUTATIVE (AFU_ORTHOLOGUE AFUA_8G07350)-RELATED"/>
    <property type="match status" value="1"/>
</dbReference>
<protein>
    <recommendedName>
        <fullName evidence="1">Cupin type-2 domain-containing protein</fullName>
    </recommendedName>
</protein>
<evidence type="ECO:0000313" key="2">
    <source>
        <dbReference type="EMBL" id="KGA16161.1"/>
    </source>
</evidence>
<reference evidence="2" key="1">
    <citation type="submission" date="2014-06" db="EMBL/GenBank/DDBJ databases">
        <title>Key roles for freshwater Actinobacteria revealed by deep metagenomic sequencing.</title>
        <authorList>
            <person name="Ghai R."/>
            <person name="Mizuno C.M."/>
            <person name="Picazo A."/>
            <person name="Camacho A."/>
            <person name="Rodriguez-Valera F."/>
        </authorList>
    </citation>
    <scope>NUCLEOTIDE SEQUENCE</scope>
</reference>